<organism evidence="3 4">
    <name type="scientific">Araneus ventricosus</name>
    <name type="common">Orbweaver spider</name>
    <name type="synonym">Epeira ventricosa</name>
    <dbReference type="NCBI Taxonomy" id="182803"/>
    <lineage>
        <taxon>Eukaryota</taxon>
        <taxon>Metazoa</taxon>
        <taxon>Ecdysozoa</taxon>
        <taxon>Arthropoda</taxon>
        <taxon>Chelicerata</taxon>
        <taxon>Arachnida</taxon>
        <taxon>Araneae</taxon>
        <taxon>Araneomorphae</taxon>
        <taxon>Entelegynae</taxon>
        <taxon>Araneoidea</taxon>
        <taxon>Araneidae</taxon>
        <taxon>Araneus</taxon>
    </lineage>
</organism>
<dbReference type="InterPro" id="IPR008974">
    <property type="entry name" value="TRAF-like"/>
</dbReference>
<dbReference type="PANTHER" id="PTHR24413">
    <property type="entry name" value="SPECKLE-TYPE POZ PROTEIN"/>
    <property type="match status" value="1"/>
</dbReference>
<evidence type="ECO:0000259" key="2">
    <source>
        <dbReference type="PROSITE" id="PS50144"/>
    </source>
</evidence>
<comment type="caution">
    <text evidence="3">The sequence shown here is derived from an EMBL/GenBank/DDBJ whole genome shotgun (WGS) entry which is preliminary data.</text>
</comment>
<dbReference type="SUPFAM" id="SSF49599">
    <property type="entry name" value="TRAF domain-like"/>
    <property type="match status" value="2"/>
</dbReference>
<feature type="domain" description="MATH" evidence="2">
    <location>
        <begin position="154"/>
        <end position="272"/>
    </location>
</feature>
<dbReference type="OrthoDB" id="10249567at2759"/>
<reference evidence="3 4" key="1">
    <citation type="journal article" date="2019" name="Sci. Rep.">
        <title>Orb-weaving spider Araneus ventricosus genome elucidates the spidroin gene catalogue.</title>
        <authorList>
            <person name="Kono N."/>
            <person name="Nakamura H."/>
            <person name="Ohtoshi R."/>
            <person name="Moran D.A.P."/>
            <person name="Shinohara A."/>
            <person name="Yoshida Y."/>
            <person name="Fujiwara M."/>
            <person name="Mori M."/>
            <person name="Tomita M."/>
            <person name="Arakawa K."/>
        </authorList>
    </citation>
    <scope>NUCLEOTIDE SEQUENCE [LARGE SCALE GENOMIC DNA]</scope>
</reference>
<dbReference type="SUPFAM" id="SSF54695">
    <property type="entry name" value="POZ domain"/>
    <property type="match status" value="1"/>
</dbReference>
<dbReference type="InterPro" id="IPR000210">
    <property type="entry name" value="BTB/POZ_dom"/>
</dbReference>
<evidence type="ECO:0000313" key="4">
    <source>
        <dbReference type="Proteomes" id="UP000499080"/>
    </source>
</evidence>
<proteinExistence type="predicted"/>
<dbReference type="EMBL" id="BGPR01002654">
    <property type="protein sequence ID" value="GBM76951.1"/>
    <property type="molecule type" value="Genomic_DNA"/>
</dbReference>
<gene>
    <name evidence="3" type="primary">Tdpoz4_0</name>
    <name evidence="3" type="ORF">AVEN_230126_1</name>
</gene>
<sequence length="498" mass="57758">MSDSEKNVNEPPHFTYIWTIENMSLPCYVRSPPFTVKEMEMTKWSIVVVHENLEFLELYIQRQDEGPNSIEIKYELSFLDIDGLPLIKKVNINKFDNSSCFILDKFVNTEVFLRRRAEFLPKDALTIRCRMWRTGTEISHPDLCFARTRLRPDRHFFVWAIREFSTLQREQEKKIILNTTSTGELTFNLFLTENDGEEYVNISTRISNDEDSDYYTVKICLLDFEGKVVHSKEDSLYFWKDSEFHNFFKKGRLMDDKKSLLPNDVLSLRCEVETNAKPVWSVIENYRYFNSMSLGIITTDAGEILRWEQDETSNVASSFTKAIKSLLEEGTLSDVSLRAGSQSFPAHKCILSARSPVFKAMFGGDMKEKTSKCVEIPDLDEDTLSKLLSYIYADTVGELQWRGAVDLYRAADKYELLDLKRRCSTFLKSDLSVSSVCAVLGVADLHHDRELREAGQDFVMGQGAEFFTSDTWRSFKEENSKLAWEIMERIVCSMKNHH</sequence>
<protein>
    <submittedName>
        <fullName evidence="3">TD and POZ domain-containing protein 4</fullName>
    </submittedName>
</protein>
<accession>A0A4Y2IGR9</accession>
<dbReference type="CDD" id="cd18186">
    <property type="entry name" value="BTB_POZ_ZBTB_KLHL-like"/>
    <property type="match status" value="1"/>
</dbReference>
<keyword evidence="4" id="KW-1185">Reference proteome</keyword>
<dbReference type="Gene3D" id="1.25.40.420">
    <property type="match status" value="1"/>
</dbReference>
<feature type="domain" description="BTB" evidence="1">
    <location>
        <begin position="333"/>
        <end position="400"/>
    </location>
</feature>
<dbReference type="Gene3D" id="2.60.210.10">
    <property type="entry name" value="Apoptosis, Tumor Necrosis Factor Receptor Associated Protein 2, Chain A"/>
    <property type="match status" value="2"/>
</dbReference>
<evidence type="ECO:0000313" key="3">
    <source>
        <dbReference type="EMBL" id="GBM76951.1"/>
    </source>
</evidence>
<dbReference type="Proteomes" id="UP000499080">
    <property type="component" value="Unassembled WGS sequence"/>
</dbReference>
<evidence type="ECO:0000259" key="1">
    <source>
        <dbReference type="PROSITE" id="PS50097"/>
    </source>
</evidence>
<dbReference type="Pfam" id="PF00651">
    <property type="entry name" value="BTB"/>
    <property type="match status" value="1"/>
</dbReference>
<feature type="domain" description="MATH" evidence="2">
    <location>
        <begin position="13"/>
        <end position="131"/>
    </location>
</feature>
<dbReference type="InterPro" id="IPR011333">
    <property type="entry name" value="SKP1/BTB/POZ_sf"/>
</dbReference>
<dbReference type="SMART" id="SM00225">
    <property type="entry name" value="BTB"/>
    <property type="match status" value="1"/>
</dbReference>
<dbReference type="InterPro" id="IPR002083">
    <property type="entry name" value="MATH/TRAF_dom"/>
</dbReference>
<dbReference type="PROSITE" id="PS50097">
    <property type="entry name" value="BTB"/>
    <property type="match status" value="1"/>
</dbReference>
<dbReference type="GO" id="GO:0030163">
    <property type="term" value="P:protein catabolic process"/>
    <property type="evidence" value="ECO:0007669"/>
    <property type="project" value="UniProtKB-ARBA"/>
</dbReference>
<dbReference type="PROSITE" id="PS50144">
    <property type="entry name" value="MATH"/>
    <property type="match status" value="2"/>
</dbReference>
<dbReference type="Gene3D" id="3.30.710.10">
    <property type="entry name" value="Potassium Channel Kv1.1, Chain A"/>
    <property type="match status" value="1"/>
</dbReference>
<dbReference type="AlphaFoldDB" id="A0A4Y2IGR9"/>
<name>A0A4Y2IGR9_ARAVE</name>